<dbReference type="Pfam" id="PF00198">
    <property type="entry name" value="2-oxoacid_dh"/>
    <property type="match status" value="1"/>
</dbReference>
<evidence type="ECO:0000256" key="2">
    <source>
        <dbReference type="ARBA" id="ARBA00022679"/>
    </source>
</evidence>
<sequence length="619" mass="63940">MATQLNLPDVGDNIEKGTVVTVLINPGDTVTEGQPIIEIETDKAVVEVPASAAGTVEAVNVKVGDTVPVGGLIATLGGGAAPEAAPTTADAGAATTGNLPDNAAEPDSSTVADDAQTARRVAAAQVESQKEQAHQGGAQAPAASPAASQQAAPQQAAPAQGGAVQQVTLPDVGDNIEQGTVVTVLVQAGETITEGQPVIEIETDKAVVEVPASAGGTVESVQVKVGDTVKVGGVLLTLAGSAPAVAQAAPVQTAPAQTTPVQDAPPVASLSSERPAAANAASLPPERAQPGTQQPGAERPYNTQAYDGRTIIPAAPSVRRLARELHVDIQTVHGTGIAGRISEEDVRRTLAGAQAQPAVSAPAAPEAQAAAPRAAAAATLPNFEKWGAVRREDMSGIRKATVRSMTASWTTIPMVTHFDKADVTLMEETRKRFAARVEKAGGKLTMTHILMKVVANALHKFPKFGASLDLDAEQVVYKDYVNIGVAVDTPVGLLVPVVKDADRKSITDLVLELSELAGRARDRKLKPDEMQGATFTISNLGGIGGHAFTPIVNSPEVAILGVSRGGFEPVWNKETGSFEPRNMLPVSLTYDHRLIDGADAARFVRFICESLEDPFLISL</sequence>
<dbReference type="RefSeq" id="WP_189011167.1">
    <property type="nucleotide sequence ID" value="NZ_BMPP01000018.1"/>
</dbReference>
<dbReference type="PANTHER" id="PTHR43178">
    <property type="entry name" value="DIHYDROLIPOAMIDE ACETYLTRANSFERASE COMPONENT OF PYRUVATE DEHYDROGENASE COMPLEX"/>
    <property type="match status" value="1"/>
</dbReference>
<dbReference type="Gene3D" id="4.10.320.10">
    <property type="entry name" value="E3-binding domain"/>
    <property type="match status" value="1"/>
</dbReference>
<evidence type="ECO:0000256" key="5">
    <source>
        <dbReference type="ARBA" id="ARBA00023315"/>
    </source>
</evidence>
<comment type="function">
    <text evidence="6">The pyruvate dehydrogenase complex catalyzes the overall conversion of pyruvate to acetyl-CoA and CO(2). It contains multiple copies of three enzymatic components: pyruvate dehydrogenase (E1), dihydrolipoamide acetyltransferase (E2) and lipoamide dehydrogenase (E3).</text>
</comment>
<proteinExistence type="inferred from homology"/>
<dbReference type="Pfam" id="PF02817">
    <property type="entry name" value="E3_binding"/>
    <property type="match status" value="1"/>
</dbReference>
<dbReference type="Pfam" id="PF00364">
    <property type="entry name" value="Biotin_lipoyl"/>
    <property type="match status" value="2"/>
</dbReference>
<keyword evidence="4 8" id="KW-0450">Lipoyl</keyword>
<evidence type="ECO:0000256" key="6">
    <source>
        <dbReference type="ARBA" id="ARBA00025211"/>
    </source>
</evidence>
<keyword evidence="3" id="KW-0677">Repeat</keyword>
<dbReference type="InterPro" id="IPR004167">
    <property type="entry name" value="PSBD"/>
</dbReference>
<dbReference type="EC" id="2.3.1.12" evidence="8"/>
<dbReference type="InterPro" id="IPR011053">
    <property type="entry name" value="Single_hybrid_motif"/>
</dbReference>
<dbReference type="Gene3D" id="2.40.50.100">
    <property type="match status" value="2"/>
</dbReference>
<dbReference type="PROSITE" id="PS50968">
    <property type="entry name" value="BIOTINYL_LIPOYL"/>
    <property type="match status" value="2"/>
</dbReference>
<evidence type="ECO:0000256" key="8">
    <source>
        <dbReference type="RuleBase" id="RU361137"/>
    </source>
</evidence>
<dbReference type="SUPFAM" id="SSF51230">
    <property type="entry name" value="Single hybrid motif"/>
    <property type="match status" value="2"/>
</dbReference>
<keyword evidence="2 8" id="KW-0808">Transferase</keyword>
<organism evidence="12 13">
    <name type="scientific">Deinococcus malanensis</name>
    <dbReference type="NCBI Taxonomy" id="1706855"/>
    <lineage>
        <taxon>Bacteria</taxon>
        <taxon>Thermotogati</taxon>
        <taxon>Deinococcota</taxon>
        <taxon>Deinococci</taxon>
        <taxon>Deinococcales</taxon>
        <taxon>Deinococcaceae</taxon>
        <taxon>Deinococcus</taxon>
    </lineage>
</organism>
<feature type="domain" description="Peripheral subunit-binding (PSBD)" evidence="11">
    <location>
        <begin position="313"/>
        <end position="350"/>
    </location>
</feature>
<dbReference type="PROSITE" id="PS00189">
    <property type="entry name" value="LIPOYL"/>
    <property type="match status" value="2"/>
</dbReference>
<name>A0ABQ2F1C5_9DEIO</name>
<comment type="similarity">
    <text evidence="1 8">Belongs to the 2-oxoacid dehydrogenase family.</text>
</comment>
<evidence type="ECO:0000256" key="1">
    <source>
        <dbReference type="ARBA" id="ARBA00007317"/>
    </source>
</evidence>
<evidence type="ECO:0000256" key="7">
    <source>
        <dbReference type="ARBA" id="ARBA00048370"/>
    </source>
</evidence>
<evidence type="ECO:0000259" key="10">
    <source>
        <dbReference type="PROSITE" id="PS50968"/>
    </source>
</evidence>
<dbReference type="InterPro" id="IPR023213">
    <property type="entry name" value="CAT-like_dom_sf"/>
</dbReference>
<evidence type="ECO:0000313" key="12">
    <source>
        <dbReference type="EMBL" id="GGK38579.1"/>
    </source>
</evidence>
<comment type="catalytic activity">
    <reaction evidence="7 8">
        <text>N(6)-[(R)-dihydrolipoyl]-L-lysyl-[protein] + acetyl-CoA = N(6)-[(R)-S(8)-acetyldihydrolipoyl]-L-lysyl-[protein] + CoA</text>
        <dbReference type="Rhea" id="RHEA:17017"/>
        <dbReference type="Rhea" id="RHEA-COMP:10475"/>
        <dbReference type="Rhea" id="RHEA-COMP:10478"/>
        <dbReference type="ChEBI" id="CHEBI:57287"/>
        <dbReference type="ChEBI" id="CHEBI:57288"/>
        <dbReference type="ChEBI" id="CHEBI:83100"/>
        <dbReference type="ChEBI" id="CHEBI:83111"/>
        <dbReference type="EC" id="2.3.1.12"/>
    </reaction>
</comment>
<comment type="cofactor">
    <cofactor evidence="8">
        <name>(R)-lipoate</name>
        <dbReference type="ChEBI" id="CHEBI:83088"/>
    </cofactor>
    <text evidence="8">Binds 2 lipoyl cofactors covalently.</text>
</comment>
<dbReference type="InterPro" id="IPR003016">
    <property type="entry name" value="2-oxoA_DH_lipoyl-BS"/>
</dbReference>
<reference evidence="13" key="1">
    <citation type="journal article" date="2019" name="Int. J. Syst. Evol. Microbiol.">
        <title>The Global Catalogue of Microorganisms (GCM) 10K type strain sequencing project: providing services to taxonomists for standard genome sequencing and annotation.</title>
        <authorList>
            <consortium name="The Broad Institute Genomics Platform"/>
            <consortium name="The Broad Institute Genome Sequencing Center for Infectious Disease"/>
            <person name="Wu L."/>
            <person name="Ma J."/>
        </authorList>
    </citation>
    <scope>NUCLEOTIDE SEQUENCE [LARGE SCALE GENOMIC DNA]</scope>
    <source>
        <strain evidence="13">JCM 30331</strain>
    </source>
</reference>
<feature type="compositionally biased region" description="Low complexity" evidence="9">
    <location>
        <begin position="111"/>
        <end position="125"/>
    </location>
</feature>
<protein>
    <recommendedName>
        <fullName evidence="8">Acetyltransferase component of pyruvate dehydrogenase complex</fullName>
        <ecNumber evidence="8">2.3.1.12</ecNumber>
    </recommendedName>
</protein>
<evidence type="ECO:0000256" key="9">
    <source>
        <dbReference type="SAM" id="MobiDB-lite"/>
    </source>
</evidence>
<dbReference type="InterPro" id="IPR006256">
    <property type="entry name" value="AcTrfase_Pyrv_DH_cplx"/>
</dbReference>
<feature type="compositionally biased region" description="Low complexity" evidence="9">
    <location>
        <begin position="253"/>
        <end position="266"/>
    </location>
</feature>
<evidence type="ECO:0000259" key="11">
    <source>
        <dbReference type="PROSITE" id="PS51826"/>
    </source>
</evidence>
<dbReference type="PANTHER" id="PTHR43178:SF2">
    <property type="entry name" value="DIHYDROLIPOYLLYSINE-RESIDUE ACETYLTRANSFERASE COMPONENT OF PYRUVATE DEHYDROGENASE COMPLEX"/>
    <property type="match status" value="1"/>
</dbReference>
<comment type="subunit">
    <text evidence="8">Forms a 24-polypeptide structural core with octahedral symmetry.</text>
</comment>
<evidence type="ECO:0000313" key="13">
    <source>
        <dbReference type="Proteomes" id="UP000647587"/>
    </source>
</evidence>
<dbReference type="NCBIfam" id="TIGR01348">
    <property type="entry name" value="PDHac_trf_long"/>
    <property type="match status" value="1"/>
</dbReference>
<feature type="region of interest" description="Disordered" evidence="9">
    <location>
        <begin position="79"/>
        <end position="163"/>
    </location>
</feature>
<dbReference type="InterPro" id="IPR050743">
    <property type="entry name" value="2-oxoacid_DH_E2_comp"/>
</dbReference>
<dbReference type="EMBL" id="BMPP01000018">
    <property type="protein sequence ID" value="GGK38579.1"/>
    <property type="molecule type" value="Genomic_DNA"/>
</dbReference>
<evidence type="ECO:0000256" key="4">
    <source>
        <dbReference type="ARBA" id="ARBA00022823"/>
    </source>
</evidence>
<dbReference type="InterPro" id="IPR001078">
    <property type="entry name" value="2-oxoacid_DH_actylTfrase"/>
</dbReference>
<dbReference type="SUPFAM" id="SSF47005">
    <property type="entry name" value="Peripheral subunit-binding domain of 2-oxo acid dehydrogenase complex"/>
    <property type="match status" value="1"/>
</dbReference>
<dbReference type="CDD" id="cd06849">
    <property type="entry name" value="lipoyl_domain"/>
    <property type="match status" value="2"/>
</dbReference>
<keyword evidence="5 8" id="KW-0012">Acyltransferase</keyword>
<gene>
    <name evidence="12" type="ORF">GCM10008955_35510</name>
</gene>
<dbReference type="Gene3D" id="3.30.559.10">
    <property type="entry name" value="Chloramphenicol acetyltransferase-like domain"/>
    <property type="match status" value="1"/>
</dbReference>
<keyword evidence="12" id="KW-0670">Pyruvate</keyword>
<dbReference type="InterPro" id="IPR000089">
    <property type="entry name" value="Biotin_lipoyl"/>
</dbReference>
<keyword evidence="13" id="KW-1185">Reference proteome</keyword>
<evidence type="ECO:0000256" key="3">
    <source>
        <dbReference type="ARBA" id="ARBA00022737"/>
    </source>
</evidence>
<feature type="compositionally biased region" description="Low complexity" evidence="9">
    <location>
        <begin position="134"/>
        <end position="163"/>
    </location>
</feature>
<accession>A0ABQ2F1C5</accession>
<feature type="region of interest" description="Disordered" evidence="9">
    <location>
        <begin position="253"/>
        <end position="302"/>
    </location>
</feature>
<feature type="domain" description="Lipoyl-binding" evidence="10">
    <location>
        <begin position="2"/>
        <end position="77"/>
    </location>
</feature>
<feature type="compositionally biased region" description="Low complexity" evidence="9">
    <location>
        <begin position="79"/>
        <end position="97"/>
    </location>
</feature>
<dbReference type="InterPro" id="IPR036625">
    <property type="entry name" value="E3-bd_dom_sf"/>
</dbReference>
<dbReference type="Proteomes" id="UP000647587">
    <property type="component" value="Unassembled WGS sequence"/>
</dbReference>
<feature type="domain" description="Lipoyl-binding" evidence="10">
    <location>
        <begin position="164"/>
        <end position="239"/>
    </location>
</feature>
<dbReference type="SUPFAM" id="SSF52777">
    <property type="entry name" value="CoA-dependent acyltransferases"/>
    <property type="match status" value="1"/>
</dbReference>
<dbReference type="PROSITE" id="PS51826">
    <property type="entry name" value="PSBD"/>
    <property type="match status" value="1"/>
</dbReference>
<feature type="compositionally biased region" description="Polar residues" evidence="9">
    <location>
        <begin position="290"/>
        <end position="302"/>
    </location>
</feature>
<comment type="caution">
    <text evidence="12">The sequence shown here is derived from an EMBL/GenBank/DDBJ whole genome shotgun (WGS) entry which is preliminary data.</text>
</comment>